<dbReference type="Pfam" id="PF01476">
    <property type="entry name" value="LysM"/>
    <property type="match status" value="1"/>
</dbReference>
<dbReference type="OrthoDB" id="2107166at2759"/>
<evidence type="ECO:0000259" key="1">
    <source>
        <dbReference type="PROSITE" id="PS51782"/>
    </source>
</evidence>
<dbReference type="InterPro" id="IPR036779">
    <property type="entry name" value="LysM_dom_sf"/>
</dbReference>
<evidence type="ECO:0000313" key="2">
    <source>
        <dbReference type="Proteomes" id="UP000504633"/>
    </source>
</evidence>
<feature type="domain" description="LysM" evidence="1">
    <location>
        <begin position="18"/>
        <end position="62"/>
    </location>
</feature>
<dbReference type="KEGG" id="dhe:111601852"/>
<dbReference type="CDD" id="cd00118">
    <property type="entry name" value="LysM"/>
    <property type="match status" value="1"/>
</dbReference>
<protein>
    <submittedName>
        <fullName evidence="3">LysM and putative peptidoglycan-binding domain-containing protein 1</fullName>
    </submittedName>
</protein>
<keyword evidence="2" id="KW-1185">Reference proteome</keyword>
<gene>
    <name evidence="3" type="primary">LOC111601852</name>
</gene>
<reference evidence="3" key="1">
    <citation type="submission" date="2025-08" db="UniProtKB">
        <authorList>
            <consortium name="RefSeq"/>
        </authorList>
    </citation>
    <scope>IDENTIFICATION</scope>
    <source>
        <strain evidence="3">15085-1641.00</strain>
        <tissue evidence="3">Whole body</tissue>
    </source>
</reference>
<name>A0A6J1M0Z2_DROHY</name>
<accession>A0A6J1M0Z2</accession>
<dbReference type="AlphaFoldDB" id="A0A6J1M0Z2"/>
<dbReference type="Gene3D" id="3.10.350.10">
    <property type="entry name" value="LysM domain"/>
    <property type="match status" value="1"/>
</dbReference>
<sequence>MATEQAPNLCGQQLGEWTRHQVCSDDTLARLALKYGTTMGRICRANRMYWPDVLQTRDYVWVPAAGKQSEQQQQSESTVTAAVALPHRGRVSIVPPHFYRQSAPNADDFAGDCDPLLITMRCM</sequence>
<dbReference type="SUPFAM" id="SSF54106">
    <property type="entry name" value="LysM domain"/>
    <property type="match status" value="1"/>
</dbReference>
<proteinExistence type="predicted"/>
<evidence type="ECO:0000313" key="3">
    <source>
        <dbReference type="RefSeq" id="XP_023174456.2"/>
    </source>
</evidence>
<organism evidence="2 3">
    <name type="scientific">Drosophila hydei</name>
    <name type="common">Fruit fly</name>
    <dbReference type="NCBI Taxonomy" id="7224"/>
    <lineage>
        <taxon>Eukaryota</taxon>
        <taxon>Metazoa</taxon>
        <taxon>Ecdysozoa</taxon>
        <taxon>Arthropoda</taxon>
        <taxon>Hexapoda</taxon>
        <taxon>Insecta</taxon>
        <taxon>Pterygota</taxon>
        <taxon>Neoptera</taxon>
        <taxon>Endopterygota</taxon>
        <taxon>Diptera</taxon>
        <taxon>Brachycera</taxon>
        <taxon>Muscomorpha</taxon>
        <taxon>Ephydroidea</taxon>
        <taxon>Drosophilidae</taxon>
        <taxon>Drosophila</taxon>
    </lineage>
</organism>
<dbReference type="RefSeq" id="XP_023174456.2">
    <property type="nucleotide sequence ID" value="XM_023318688.2"/>
</dbReference>
<dbReference type="PROSITE" id="PS51782">
    <property type="entry name" value="LYSM"/>
    <property type="match status" value="1"/>
</dbReference>
<dbReference type="GeneID" id="111601852"/>
<dbReference type="InterPro" id="IPR018392">
    <property type="entry name" value="LysM"/>
</dbReference>
<dbReference type="OMA" id="QICRANR"/>
<dbReference type="Proteomes" id="UP000504633">
    <property type="component" value="Unplaced"/>
</dbReference>